<gene>
    <name evidence="3" type="ORF">PPRIM_AZ9-3.1.T0170278</name>
</gene>
<dbReference type="Proteomes" id="UP000688137">
    <property type="component" value="Unassembled WGS sequence"/>
</dbReference>
<evidence type="ECO:0000313" key="3">
    <source>
        <dbReference type="EMBL" id="CAD8050879.1"/>
    </source>
</evidence>
<feature type="region of interest" description="Disordered" evidence="2">
    <location>
        <begin position="554"/>
        <end position="583"/>
    </location>
</feature>
<evidence type="ECO:0000256" key="2">
    <source>
        <dbReference type="SAM" id="MobiDB-lite"/>
    </source>
</evidence>
<sequence>MSSNIKKDQKKASNQFLDFDQLAHKKYHYDQKKANDQSIKQEYYDQQKLEIEPLFQKVELLQIERKQLMDEIEQYKMSQMEILKKYETEYQEKDKLNKECTKLKQQIQAQQKMQMPKEFQEKQCNQLKETLFVTIKDIMHDFLDNYNLMMGCVDENGISGNLLDELLQQIDDSIIMFVNNISTQQTKQYESQEIQHLKDQIEKTLQTVSNLTAENQDLSTALDIEKQYKEKILNQRNTQQQLINQLQNQIEIINNEKKLLEQQMQEIQMKNLEFQHDLSRVNEFKDEENEKLKNEFIDSINELQKQISKLQIENTKLTSLIENNTKDTELLKEKVRELESKLNQETIKFEQKSREMIRIEKEQTQYKVEATKLFEENSYYQQQLEIIKEKRKQDKDVLEKQKEKFKKLELQLQKSEIDSQTKIAQLEEQITQLTQLQEKDNSTQQITLQTEILMEKEIQLSKLDQLVTESTQKINEQKQQIVEMKIQINTLEQELQQQILTNQQHQERRANAFNEINRLEQQNQIQKQRINDQDLTIKQLQSEVQELFKQININSQQNHTPKHNQSFSKNSMSDGNNLDSSRLTDVDSSISKTAKAASIILNGLNYFKLRPQVSIQQVEDPDRKIAEKALQKQAGDLKSNLEQLYKSFLSTFMQNQVNEEKFLKFERQINECVKKTQDLHDNFEDFF</sequence>
<keyword evidence="1" id="KW-0175">Coiled coil</keyword>
<organism evidence="3 4">
    <name type="scientific">Paramecium primaurelia</name>
    <dbReference type="NCBI Taxonomy" id="5886"/>
    <lineage>
        <taxon>Eukaryota</taxon>
        <taxon>Sar</taxon>
        <taxon>Alveolata</taxon>
        <taxon>Ciliophora</taxon>
        <taxon>Intramacronucleata</taxon>
        <taxon>Oligohymenophorea</taxon>
        <taxon>Peniculida</taxon>
        <taxon>Parameciidae</taxon>
        <taxon>Paramecium</taxon>
    </lineage>
</organism>
<evidence type="ECO:0000256" key="1">
    <source>
        <dbReference type="SAM" id="Coils"/>
    </source>
</evidence>
<comment type="caution">
    <text evidence="3">The sequence shown here is derived from an EMBL/GenBank/DDBJ whole genome shotgun (WGS) entry which is preliminary data.</text>
</comment>
<evidence type="ECO:0000313" key="4">
    <source>
        <dbReference type="Proteomes" id="UP000688137"/>
    </source>
</evidence>
<dbReference type="AlphaFoldDB" id="A0A8S1K6G6"/>
<proteinExistence type="predicted"/>
<name>A0A8S1K6G6_PARPR</name>
<dbReference type="EMBL" id="CAJJDM010000012">
    <property type="protein sequence ID" value="CAD8050879.1"/>
    <property type="molecule type" value="Genomic_DNA"/>
</dbReference>
<accession>A0A8S1K6G6</accession>
<dbReference type="OMA" id="TIKDIMH"/>
<reference evidence="3" key="1">
    <citation type="submission" date="2021-01" db="EMBL/GenBank/DDBJ databases">
        <authorList>
            <consortium name="Genoscope - CEA"/>
            <person name="William W."/>
        </authorList>
    </citation>
    <scope>NUCLEOTIDE SEQUENCE</scope>
</reference>
<feature type="coiled-coil region" evidence="1">
    <location>
        <begin position="58"/>
        <end position="113"/>
    </location>
</feature>
<keyword evidence="4" id="KW-1185">Reference proteome</keyword>
<protein>
    <submittedName>
        <fullName evidence="3">Uncharacterized protein</fullName>
    </submittedName>
</protein>